<dbReference type="PaxDb" id="3880-AET00042"/>
<dbReference type="Proteomes" id="UP000002051">
    <property type="component" value="Chromosome 5"/>
</dbReference>
<reference evidence="1 3" key="2">
    <citation type="journal article" date="2014" name="BMC Genomics">
        <title>An improved genome release (version Mt4.0) for the model legume Medicago truncatula.</title>
        <authorList>
            <person name="Tang H."/>
            <person name="Krishnakumar V."/>
            <person name="Bidwell S."/>
            <person name="Rosen B."/>
            <person name="Chan A."/>
            <person name="Zhou S."/>
            <person name="Gentzbittel L."/>
            <person name="Childs K.L."/>
            <person name="Yandell M."/>
            <person name="Gundlach H."/>
            <person name="Mayer K.F."/>
            <person name="Schwartz D.C."/>
            <person name="Town C.D."/>
        </authorList>
    </citation>
    <scope>GENOME REANNOTATION</scope>
    <source>
        <strain evidence="2 3">cv. Jemalong A17</strain>
    </source>
</reference>
<dbReference type="EMBL" id="CM001221">
    <property type="protein sequence ID" value="AET00042.1"/>
    <property type="molecule type" value="Genomic_DNA"/>
</dbReference>
<evidence type="ECO:0000313" key="1">
    <source>
        <dbReference type="EMBL" id="AET00042.1"/>
    </source>
</evidence>
<evidence type="ECO:0000313" key="2">
    <source>
        <dbReference type="EnsemblPlants" id="AET00042"/>
    </source>
</evidence>
<sequence>MVGRLLKYDGSPDQNAPKRSVDILHHSIVFVINFGFQLLKRGELIYSFSGKKN</sequence>
<name>G7K2X7_MEDTR</name>
<reference evidence="1 3" key="1">
    <citation type="journal article" date="2011" name="Nature">
        <title>The Medicago genome provides insight into the evolution of rhizobial symbioses.</title>
        <authorList>
            <person name="Young N.D."/>
            <person name="Debelle F."/>
            <person name="Oldroyd G.E."/>
            <person name="Geurts R."/>
            <person name="Cannon S.B."/>
            <person name="Udvardi M.K."/>
            <person name="Benedito V.A."/>
            <person name="Mayer K.F."/>
            <person name="Gouzy J."/>
            <person name="Schoof H."/>
            <person name="Van de Peer Y."/>
            <person name="Proost S."/>
            <person name="Cook D.R."/>
            <person name="Meyers B.C."/>
            <person name="Spannagl M."/>
            <person name="Cheung F."/>
            <person name="De Mita S."/>
            <person name="Krishnakumar V."/>
            <person name="Gundlach H."/>
            <person name="Zhou S."/>
            <person name="Mudge J."/>
            <person name="Bharti A.K."/>
            <person name="Murray J.D."/>
            <person name="Naoumkina M.A."/>
            <person name="Rosen B."/>
            <person name="Silverstein K.A."/>
            <person name="Tang H."/>
            <person name="Rombauts S."/>
            <person name="Zhao P.X."/>
            <person name="Zhou P."/>
            <person name="Barbe V."/>
            <person name="Bardou P."/>
            <person name="Bechner M."/>
            <person name="Bellec A."/>
            <person name="Berger A."/>
            <person name="Berges H."/>
            <person name="Bidwell S."/>
            <person name="Bisseling T."/>
            <person name="Choisne N."/>
            <person name="Couloux A."/>
            <person name="Denny R."/>
            <person name="Deshpande S."/>
            <person name="Dai X."/>
            <person name="Doyle J.J."/>
            <person name="Dudez A.M."/>
            <person name="Farmer A.D."/>
            <person name="Fouteau S."/>
            <person name="Franken C."/>
            <person name="Gibelin C."/>
            <person name="Gish J."/>
            <person name="Goldstein S."/>
            <person name="Gonzalez A.J."/>
            <person name="Green P.J."/>
            <person name="Hallab A."/>
            <person name="Hartog M."/>
            <person name="Hua A."/>
            <person name="Humphray S.J."/>
            <person name="Jeong D.H."/>
            <person name="Jing Y."/>
            <person name="Jocker A."/>
            <person name="Kenton S.M."/>
            <person name="Kim D.J."/>
            <person name="Klee K."/>
            <person name="Lai H."/>
            <person name="Lang C."/>
            <person name="Lin S."/>
            <person name="Macmil S.L."/>
            <person name="Magdelenat G."/>
            <person name="Matthews L."/>
            <person name="McCorrison J."/>
            <person name="Monaghan E.L."/>
            <person name="Mun J.H."/>
            <person name="Najar F.Z."/>
            <person name="Nicholson C."/>
            <person name="Noirot C."/>
            <person name="O'Bleness M."/>
            <person name="Paule C.R."/>
            <person name="Poulain J."/>
            <person name="Prion F."/>
            <person name="Qin B."/>
            <person name="Qu C."/>
            <person name="Retzel E.F."/>
            <person name="Riddle C."/>
            <person name="Sallet E."/>
            <person name="Samain S."/>
            <person name="Samson N."/>
            <person name="Sanders I."/>
            <person name="Saurat O."/>
            <person name="Scarpelli C."/>
            <person name="Schiex T."/>
            <person name="Segurens B."/>
            <person name="Severin A.J."/>
            <person name="Sherrier D.J."/>
            <person name="Shi R."/>
            <person name="Sims S."/>
            <person name="Singer S.R."/>
            <person name="Sinharoy S."/>
            <person name="Sterck L."/>
            <person name="Viollet A."/>
            <person name="Wang B.B."/>
            <person name="Wang K."/>
            <person name="Wang M."/>
            <person name="Wang X."/>
            <person name="Warfsmann J."/>
            <person name="Weissenbach J."/>
            <person name="White D.D."/>
            <person name="White J.D."/>
            <person name="Wiley G.B."/>
            <person name="Wincker P."/>
            <person name="Xing Y."/>
            <person name="Yang L."/>
            <person name="Yao Z."/>
            <person name="Ying F."/>
            <person name="Zhai J."/>
            <person name="Zhou L."/>
            <person name="Zuber A."/>
            <person name="Denarie J."/>
            <person name="Dixon R.A."/>
            <person name="May G.D."/>
            <person name="Schwartz D.C."/>
            <person name="Rogers J."/>
            <person name="Quetier F."/>
            <person name="Town C.D."/>
            <person name="Roe B.A."/>
        </authorList>
    </citation>
    <scope>NUCLEOTIDE SEQUENCE [LARGE SCALE GENOMIC DNA]</scope>
    <source>
        <strain evidence="1">A17</strain>
        <strain evidence="2 3">cv. Jemalong A17</strain>
    </source>
</reference>
<dbReference type="AlphaFoldDB" id="G7K2X7"/>
<proteinExistence type="predicted"/>
<evidence type="ECO:0000313" key="3">
    <source>
        <dbReference type="Proteomes" id="UP000002051"/>
    </source>
</evidence>
<keyword evidence="3" id="KW-1185">Reference proteome</keyword>
<reference evidence="2" key="3">
    <citation type="submission" date="2015-04" db="UniProtKB">
        <authorList>
            <consortium name="EnsemblPlants"/>
        </authorList>
    </citation>
    <scope>IDENTIFICATION</scope>
    <source>
        <strain evidence="2">cv. Jemalong A17</strain>
    </source>
</reference>
<dbReference type="HOGENOM" id="CLU_3071730_0_0_1"/>
<dbReference type="EnsemblPlants" id="AET00042">
    <property type="protein sequence ID" value="AET00042"/>
    <property type="gene ID" value="MTR_5g087750"/>
</dbReference>
<organism evidence="1 3">
    <name type="scientific">Medicago truncatula</name>
    <name type="common">Barrel medic</name>
    <name type="synonym">Medicago tribuloides</name>
    <dbReference type="NCBI Taxonomy" id="3880"/>
    <lineage>
        <taxon>Eukaryota</taxon>
        <taxon>Viridiplantae</taxon>
        <taxon>Streptophyta</taxon>
        <taxon>Embryophyta</taxon>
        <taxon>Tracheophyta</taxon>
        <taxon>Spermatophyta</taxon>
        <taxon>Magnoliopsida</taxon>
        <taxon>eudicotyledons</taxon>
        <taxon>Gunneridae</taxon>
        <taxon>Pentapetalae</taxon>
        <taxon>rosids</taxon>
        <taxon>fabids</taxon>
        <taxon>Fabales</taxon>
        <taxon>Fabaceae</taxon>
        <taxon>Papilionoideae</taxon>
        <taxon>50 kb inversion clade</taxon>
        <taxon>NPAAA clade</taxon>
        <taxon>Hologalegina</taxon>
        <taxon>IRL clade</taxon>
        <taxon>Trifolieae</taxon>
        <taxon>Medicago</taxon>
    </lineage>
</organism>
<accession>G7K2X7</accession>
<gene>
    <name evidence="1" type="ordered locus">MTR_5g087750</name>
</gene>
<protein>
    <submittedName>
        <fullName evidence="1 2">Uncharacterized protein</fullName>
    </submittedName>
</protein>